<accession>A0AA38P6Y5</accession>
<comment type="caution">
    <text evidence="2">The sequence shown here is derived from an EMBL/GenBank/DDBJ whole genome shotgun (WGS) entry which is preliminary data.</text>
</comment>
<feature type="non-terminal residue" evidence="2">
    <location>
        <position position="89"/>
    </location>
</feature>
<dbReference type="InterPro" id="IPR011058">
    <property type="entry name" value="Cyanovirin-N"/>
</dbReference>
<dbReference type="EMBL" id="MU806244">
    <property type="protein sequence ID" value="KAJ3837472.1"/>
    <property type="molecule type" value="Genomic_DNA"/>
</dbReference>
<evidence type="ECO:0000313" key="2">
    <source>
        <dbReference type="EMBL" id="KAJ3837472.1"/>
    </source>
</evidence>
<dbReference type="AlphaFoldDB" id="A0AA38P6Y5"/>
<evidence type="ECO:0000313" key="3">
    <source>
        <dbReference type="Proteomes" id="UP001163846"/>
    </source>
</evidence>
<dbReference type="Pfam" id="PF08881">
    <property type="entry name" value="CVNH"/>
    <property type="match status" value="1"/>
</dbReference>
<dbReference type="SUPFAM" id="SSF51322">
    <property type="entry name" value="Cyanovirin-N"/>
    <property type="match status" value="1"/>
</dbReference>
<evidence type="ECO:0000259" key="1">
    <source>
        <dbReference type="SMART" id="SM01111"/>
    </source>
</evidence>
<proteinExistence type="predicted"/>
<reference evidence="2" key="1">
    <citation type="submission" date="2022-08" db="EMBL/GenBank/DDBJ databases">
        <authorList>
            <consortium name="DOE Joint Genome Institute"/>
            <person name="Min B."/>
            <person name="Riley R."/>
            <person name="Sierra-Patev S."/>
            <person name="Naranjo-Ortiz M."/>
            <person name="Looney B."/>
            <person name="Konkel Z."/>
            <person name="Slot J.C."/>
            <person name="Sakamoto Y."/>
            <person name="Steenwyk J.L."/>
            <person name="Rokas A."/>
            <person name="Carro J."/>
            <person name="Camarero S."/>
            <person name="Ferreira P."/>
            <person name="Molpeceres G."/>
            <person name="Ruiz-Duenas F.J."/>
            <person name="Serrano A."/>
            <person name="Henrissat B."/>
            <person name="Drula E."/>
            <person name="Hughes K.W."/>
            <person name="Mata J.L."/>
            <person name="Ishikawa N.K."/>
            <person name="Vargas-Isla R."/>
            <person name="Ushijima S."/>
            <person name="Smith C.A."/>
            <person name="Ahrendt S."/>
            <person name="Andreopoulos W."/>
            <person name="He G."/>
            <person name="Labutti K."/>
            <person name="Lipzen A."/>
            <person name="Ng V."/>
            <person name="Sandor L."/>
            <person name="Barry K."/>
            <person name="Martinez A.T."/>
            <person name="Xiao Y."/>
            <person name="Gibbons J.G."/>
            <person name="Terashima K."/>
            <person name="Hibbett D.S."/>
            <person name="Grigoriev I.V."/>
        </authorList>
    </citation>
    <scope>NUCLEOTIDE SEQUENCE</scope>
    <source>
        <strain evidence="2">TFB9207</strain>
    </source>
</reference>
<sequence length="89" mass="10004">FKFSVRDLQLKGSVLQAKCRRAGQTEYIRSELDLDAHIGVIDGKLVWGREGFFSACKNVRIEEGFILSADCKTNAGDYVQSSLDLSRYL</sequence>
<name>A0AA38P6Y5_9AGAR</name>
<dbReference type="Proteomes" id="UP001163846">
    <property type="component" value="Unassembled WGS sequence"/>
</dbReference>
<keyword evidence="3" id="KW-1185">Reference proteome</keyword>
<dbReference type="Gene3D" id="2.30.60.10">
    <property type="entry name" value="Cyanovirin-N"/>
    <property type="match status" value="1"/>
</dbReference>
<gene>
    <name evidence="2" type="ORF">F5878DRAFT_498606</name>
</gene>
<protein>
    <submittedName>
        <fullName evidence="2">Cyanovirin-N</fullName>
    </submittedName>
</protein>
<dbReference type="SMART" id="SM01111">
    <property type="entry name" value="CVNH"/>
    <property type="match status" value="1"/>
</dbReference>
<feature type="non-terminal residue" evidence="2">
    <location>
        <position position="1"/>
    </location>
</feature>
<organism evidence="2 3">
    <name type="scientific">Lentinula raphanica</name>
    <dbReference type="NCBI Taxonomy" id="153919"/>
    <lineage>
        <taxon>Eukaryota</taxon>
        <taxon>Fungi</taxon>
        <taxon>Dikarya</taxon>
        <taxon>Basidiomycota</taxon>
        <taxon>Agaricomycotina</taxon>
        <taxon>Agaricomycetes</taxon>
        <taxon>Agaricomycetidae</taxon>
        <taxon>Agaricales</taxon>
        <taxon>Marasmiineae</taxon>
        <taxon>Omphalotaceae</taxon>
        <taxon>Lentinula</taxon>
    </lineage>
</organism>
<feature type="domain" description="Cyanovirin-N" evidence="1">
    <location>
        <begin position="1"/>
        <end position="88"/>
    </location>
</feature>
<dbReference type="InterPro" id="IPR036673">
    <property type="entry name" value="Cyanovirin-N_sf"/>
</dbReference>